<dbReference type="PANTHER" id="PTHR12358:SF105">
    <property type="entry name" value="DAGKC DOMAIN-CONTAINING PROTEIN"/>
    <property type="match status" value="1"/>
</dbReference>
<dbReference type="GO" id="GO:0005737">
    <property type="term" value="C:cytoplasm"/>
    <property type="evidence" value="ECO:0007669"/>
    <property type="project" value="TreeGrafter"/>
</dbReference>
<dbReference type="PROSITE" id="PS50146">
    <property type="entry name" value="DAGK"/>
    <property type="match status" value="1"/>
</dbReference>
<proteinExistence type="predicted"/>
<dbReference type="Proteomes" id="UP000807342">
    <property type="component" value="Unassembled WGS sequence"/>
</dbReference>
<dbReference type="Pfam" id="PF00781">
    <property type="entry name" value="DAGK_cat"/>
    <property type="match status" value="1"/>
</dbReference>
<comment type="caution">
    <text evidence="2">The sequence shown here is derived from an EMBL/GenBank/DDBJ whole genome shotgun (WGS) entry which is preliminary data.</text>
</comment>
<protein>
    <recommendedName>
        <fullName evidence="1">DAGKc domain-containing protein</fullName>
    </recommendedName>
</protein>
<dbReference type="PANTHER" id="PTHR12358">
    <property type="entry name" value="SPHINGOSINE KINASE"/>
    <property type="match status" value="1"/>
</dbReference>
<dbReference type="GO" id="GO:0046512">
    <property type="term" value="P:sphingosine biosynthetic process"/>
    <property type="evidence" value="ECO:0007669"/>
    <property type="project" value="TreeGrafter"/>
</dbReference>
<name>A0A9P5XKI5_9AGAR</name>
<dbReference type="EMBL" id="MU151089">
    <property type="protein sequence ID" value="KAF9451235.1"/>
    <property type="molecule type" value="Genomic_DNA"/>
</dbReference>
<reference evidence="2" key="1">
    <citation type="submission" date="2020-11" db="EMBL/GenBank/DDBJ databases">
        <authorList>
            <consortium name="DOE Joint Genome Institute"/>
            <person name="Ahrendt S."/>
            <person name="Riley R."/>
            <person name="Andreopoulos W."/>
            <person name="Labutti K."/>
            <person name="Pangilinan J."/>
            <person name="Ruiz-Duenas F.J."/>
            <person name="Barrasa J.M."/>
            <person name="Sanchez-Garcia M."/>
            <person name="Camarero S."/>
            <person name="Miyauchi S."/>
            <person name="Serrano A."/>
            <person name="Linde D."/>
            <person name="Babiker R."/>
            <person name="Drula E."/>
            <person name="Ayuso-Fernandez I."/>
            <person name="Pacheco R."/>
            <person name="Padilla G."/>
            <person name="Ferreira P."/>
            <person name="Barriuso J."/>
            <person name="Kellner H."/>
            <person name="Castanera R."/>
            <person name="Alfaro M."/>
            <person name="Ramirez L."/>
            <person name="Pisabarro A.G."/>
            <person name="Kuo A."/>
            <person name="Tritt A."/>
            <person name="Lipzen A."/>
            <person name="He G."/>
            <person name="Yan M."/>
            <person name="Ng V."/>
            <person name="Cullen D."/>
            <person name="Martin F."/>
            <person name="Rosso M.-N."/>
            <person name="Henrissat B."/>
            <person name="Hibbett D."/>
            <person name="Martinez A.T."/>
            <person name="Grigoriev I.V."/>
        </authorList>
    </citation>
    <scope>NUCLEOTIDE SEQUENCE</scope>
    <source>
        <strain evidence="2">MF-IS2</strain>
    </source>
</reference>
<accession>A0A9P5XKI5</accession>
<keyword evidence="3" id="KW-1185">Reference proteome</keyword>
<sequence>MPLFVIYNPVCGSGSAKSLVDNQVLPTLEKHNVTIDGVSATEYTGHAGFLVADYLKQNPSNVTIVLASGDGTLHEILNHILPHTSQTVHQVLNTLPRISFVLVPAGTANALYSSLFPPAKPGDITASEYRLQSLHAYLSGKDGIPLTLSVTTLVPTPGSREVPRIVISSVVTSTSLHAAILHDSEALRNEMPGIERFKVAAQQNSKRWYNASVKLLPSSSATVQIYDQLSHRFVNHPESTPENSIVELGGPFVYFLSTVNVDRLEPEFRITPLARALPSNGATCDIIIVRPLRDPSSDGDNIGARDQYIDKIWKVMGGAYADGAHVYLRYNRNGEVVGDGTGPLVVEYIRCGGWEWIPGDDDRAHLLCSDGGISTIEDGGGAVSLAIAPGADAGIMVYG</sequence>
<dbReference type="InterPro" id="IPR016064">
    <property type="entry name" value="NAD/diacylglycerol_kinase_sf"/>
</dbReference>
<dbReference type="SMART" id="SM00046">
    <property type="entry name" value="DAGKc"/>
    <property type="match status" value="1"/>
</dbReference>
<evidence type="ECO:0000313" key="2">
    <source>
        <dbReference type="EMBL" id="KAF9451235.1"/>
    </source>
</evidence>
<dbReference type="SUPFAM" id="SSF111331">
    <property type="entry name" value="NAD kinase/diacylglycerol kinase-like"/>
    <property type="match status" value="1"/>
</dbReference>
<organism evidence="2 3">
    <name type="scientific">Macrolepiota fuliginosa MF-IS2</name>
    <dbReference type="NCBI Taxonomy" id="1400762"/>
    <lineage>
        <taxon>Eukaryota</taxon>
        <taxon>Fungi</taxon>
        <taxon>Dikarya</taxon>
        <taxon>Basidiomycota</taxon>
        <taxon>Agaricomycotina</taxon>
        <taxon>Agaricomycetes</taxon>
        <taxon>Agaricomycetidae</taxon>
        <taxon>Agaricales</taxon>
        <taxon>Agaricineae</taxon>
        <taxon>Agaricaceae</taxon>
        <taxon>Macrolepiota</taxon>
    </lineage>
</organism>
<dbReference type="AlphaFoldDB" id="A0A9P5XKI5"/>
<dbReference type="GO" id="GO:0001727">
    <property type="term" value="F:lipid kinase activity"/>
    <property type="evidence" value="ECO:0007669"/>
    <property type="project" value="TreeGrafter"/>
</dbReference>
<feature type="domain" description="DAGKc" evidence="1">
    <location>
        <begin position="1"/>
        <end position="127"/>
    </location>
</feature>
<evidence type="ECO:0000313" key="3">
    <source>
        <dbReference type="Proteomes" id="UP000807342"/>
    </source>
</evidence>
<dbReference type="InterPro" id="IPR050187">
    <property type="entry name" value="Lipid_Phosphate_FormReg"/>
</dbReference>
<dbReference type="InterPro" id="IPR001206">
    <property type="entry name" value="Diacylglycerol_kinase_cat_dom"/>
</dbReference>
<gene>
    <name evidence="2" type="ORF">P691DRAFT_724602</name>
</gene>
<dbReference type="GO" id="GO:0016020">
    <property type="term" value="C:membrane"/>
    <property type="evidence" value="ECO:0007669"/>
    <property type="project" value="TreeGrafter"/>
</dbReference>
<evidence type="ECO:0000259" key="1">
    <source>
        <dbReference type="PROSITE" id="PS50146"/>
    </source>
</evidence>
<dbReference type="InterPro" id="IPR017438">
    <property type="entry name" value="ATP-NAD_kinase_N"/>
</dbReference>
<dbReference type="Gene3D" id="3.40.50.10330">
    <property type="entry name" value="Probable inorganic polyphosphate/atp-NAD kinase, domain 1"/>
    <property type="match status" value="1"/>
</dbReference>
<dbReference type="OrthoDB" id="336240at2759"/>